<dbReference type="Pfam" id="PF01814">
    <property type="entry name" value="Hemerythrin"/>
    <property type="match status" value="1"/>
</dbReference>
<proteinExistence type="predicted"/>
<accession>A0A6G4UEH8</accession>
<comment type="caution">
    <text evidence="2">The sequence shown here is derived from an EMBL/GenBank/DDBJ whole genome shotgun (WGS) entry which is preliminary data.</text>
</comment>
<sequence>MARKQDVLDALMEDHREVERLFAAFDGSTDGAQRRELVDHMIIELVRHSEAEEQHLYPAIRRVLPDGEKIADSELDDHAAAERTMDALDGAEPGSEAFARDVAQLMTQIKEHVAEEESEVFPQLRQALTKEEREELGEKVARAKRLAPT</sequence>
<dbReference type="EMBL" id="JAAKZV010000367">
    <property type="protein sequence ID" value="NGN69938.1"/>
    <property type="molecule type" value="Genomic_DNA"/>
</dbReference>
<reference evidence="2 3" key="1">
    <citation type="submission" date="2020-02" db="EMBL/GenBank/DDBJ databases">
        <title>Whole-genome analyses of novel actinobacteria.</title>
        <authorList>
            <person name="Sahin N."/>
        </authorList>
    </citation>
    <scope>NUCLEOTIDE SEQUENCE [LARGE SCALE GENOMIC DNA]</scope>
    <source>
        <strain evidence="2 3">A7024</strain>
    </source>
</reference>
<evidence type="ECO:0000259" key="1">
    <source>
        <dbReference type="Pfam" id="PF01814"/>
    </source>
</evidence>
<dbReference type="Proteomes" id="UP000481583">
    <property type="component" value="Unassembled WGS sequence"/>
</dbReference>
<gene>
    <name evidence="2" type="ORF">G5C51_39380</name>
</gene>
<organism evidence="2 3">
    <name type="scientific">Streptomyces coryli</name>
    <dbReference type="NCBI Taxonomy" id="1128680"/>
    <lineage>
        <taxon>Bacteria</taxon>
        <taxon>Bacillati</taxon>
        <taxon>Actinomycetota</taxon>
        <taxon>Actinomycetes</taxon>
        <taxon>Kitasatosporales</taxon>
        <taxon>Streptomycetaceae</taxon>
        <taxon>Streptomyces</taxon>
    </lineage>
</organism>
<dbReference type="AlphaFoldDB" id="A0A6G4UEH8"/>
<dbReference type="Gene3D" id="1.20.120.520">
    <property type="entry name" value="nmb1532 protein domain like"/>
    <property type="match status" value="1"/>
</dbReference>
<keyword evidence="3" id="KW-1185">Reference proteome</keyword>
<dbReference type="PANTHER" id="PTHR35585">
    <property type="entry name" value="HHE DOMAIN PROTEIN (AFU_ORTHOLOGUE AFUA_4G00730)"/>
    <property type="match status" value="1"/>
</dbReference>
<protein>
    <submittedName>
        <fullName evidence="2">Hemerythrin domain-containing protein</fullName>
    </submittedName>
</protein>
<evidence type="ECO:0000313" key="3">
    <source>
        <dbReference type="Proteomes" id="UP000481583"/>
    </source>
</evidence>
<evidence type="ECO:0000313" key="2">
    <source>
        <dbReference type="EMBL" id="NGN69938.1"/>
    </source>
</evidence>
<dbReference type="PANTHER" id="PTHR35585:SF1">
    <property type="entry name" value="HHE DOMAIN PROTEIN (AFU_ORTHOLOGUE AFUA_4G00730)"/>
    <property type="match status" value="1"/>
</dbReference>
<dbReference type="InterPro" id="IPR012312">
    <property type="entry name" value="Hemerythrin-like"/>
</dbReference>
<name>A0A6G4UEH8_9ACTN</name>
<feature type="non-terminal residue" evidence="2">
    <location>
        <position position="149"/>
    </location>
</feature>
<dbReference type="RefSeq" id="WP_165245309.1">
    <property type="nucleotide sequence ID" value="NZ_JAAKZV010000367.1"/>
</dbReference>
<dbReference type="CDD" id="cd12108">
    <property type="entry name" value="Hr-like"/>
    <property type="match status" value="1"/>
</dbReference>
<feature type="domain" description="Hemerythrin-like" evidence="1">
    <location>
        <begin position="7"/>
        <end position="124"/>
    </location>
</feature>